<organism evidence="2 3">
    <name type="scientific">Eumeta variegata</name>
    <name type="common">Bagworm moth</name>
    <name type="synonym">Eumeta japonica</name>
    <dbReference type="NCBI Taxonomy" id="151549"/>
    <lineage>
        <taxon>Eukaryota</taxon>
        <taxon>Metazoa</taxon>
        <taxon>Ecdysozoa</taxon>
        <taxon>Arthropoda</taxon>
        <taxon>Hexapoda</taxon>
        <taxon>Insecta</taxon>
        <taxon>Pterygota</taxon>
        <taxon>Neoptera</taxon>
        <taxon>Endopterygota</taxon>
        <taxon>Lepidoptera</taxon>
        <taxon>Glossata</taxon>
        <taxon>Ditrysia</taxon>
        <taxon>Tineoidea</taxon>
        <taxon>Psychidae</taxon>
        <taxon>Oiketicinae</taxon>
        <taxon>Eumeta</taxon>
    </lineage>
</organism>
<dbReference type="Proteomes" id="UP000299102">
    <property type="component" value="Unassembled WGS sequence"/>
</dbReference>
<evidence type="ECO:0000313" key="2">
    <source>
        <dbReference type="EMBL" id="GBP31785.1"/>
    </source>
</evidence>
<evidence type="ECO:0000256" key="1">
    <source>
        <dbReference type="SAM" id="MobiDB-lite"/>
    </source>
</evidence>
<protein>
    <submittedName>
        <fullName evidence="2">Uncharacterized protein</fullName>
    </submittedName>
</protein>
<comment type="caution">
    <text evidence="2">The sequence shown here is derived from an EMBL/GenBank/DDBJ whole genome shotgun (WGS) entry which is preliminary data.</text>
</comment>
<dbReference type="AlphaFoldDB" id="A0A4C1UZ98"/>
<reference evidence="2 3" key="1">
    <citation type="journal article" date="2019" name="Commun. Biol.">
        <title>The bagworm genome reveals a unique fibroin gene that provides high tensile strength.</title>
        <authorList>
            <person name="Kono N."/>
            <person name="Nakamura H."/>
            <person name="Ohtoshi R."/>
            <person name="Tomita M."/>
            <person name="Numata K."/>
            <person name="Arakawa K."/>
        </authorList>
    </citation>
    <scope>NUCLEOTIDE SEQUENCE [LARGE SCALE GENOMIC DNA]</scope>
</reference>
<sequence length="91" mass="9828">MRHKVASIGHLHGGEGSVALAGERDACSSTPSVPHCRTGKPPQPLSTLVTPSFKPHRSLTSLFLDASLRNTAHILRRGRISTAFTTGNYYF</sequence>
<accession>A0A4C1UZ98</accession>
<evidence type="ECO:0000313" key="3">
    <source>
        <dbReference type="Proteomes" id="UP000299102"/>
    </source>
</evidence>
<name>A0A4C1UZ98_EUMVA</name>
<gene>
    <name evidence="2" type="ORF">EVAR_81551_1</name>
</gene>
<feature type="region of interest" description="Disordered" evidence="1">
    <location>
        <begin position="24"/>
        <end position="45"/>
    </location>
</feature>
<keyword evidence="3" id="KW-1185">Reference proteome</keyword>
<dbReference type="EMBL" id="BGZK01000251">
    <property type="protein sequence ID" value="GBP31785.1"/>
    <property type="molecule type" value="Genomic_DNA"/>
</dbReference>
<proteinExistence type="predicted"/>
<dbReference type="OrthoDB" id="7515526at2759"/>